<dbReference type="VEuPathDB" id="FungiDB:B9J08_002684"/>
<feature type="region of interest" description="Disordered" evidence="3">
    <location>
        <begin position="192"/>
        <end position="220"/>
    </location>
</feature>
<dbReference type="PANTHER" id="PTHR35144:SF1">
    <property type="entry name" value="PROTEIN PACG"/>
    <property type="match status" value="1"/>
</dbReference>
<dbReference type="VEuPathDB" id="FungiDB:CJI96_0000526"/>
<accession>A0A0L0NYC1</accession>
<dbReference type="VEuPathDB" id="FungiDB:CJJ09_001411"/>
<comment type="caution">
    <text evidence="5">The sequence shown here is derived from an EMBL/GenBank/DDBJ whole genome shotgun (WGS) entry which is preliminary data.</text>
</comment>
<dbReference type="GO" id="GO:0000228">
    <property type="term" value="C:nuclear chromosome"/>
    <property type="evidence" value="ECO:0007669"/>
    <property type="project" value="TreeGrafter"/>
</dbReference>
<dbReference type="Proteomes" id="UP000037122">
    <property type="component" value="Unassembled WGS sequence"/>
</dbReference>
<feature type="region of interest" description="Disordered" evidence="3">
    <location>
        <begin position="554"/>
        <end position="604"/>
    </location>
</feature>
<evidence type="ECO:0000256" key="2">
    <source>
        <dbReference type="PROSITE-ProRule" id="PRU00850"/>
    </source>
</evidence>
<dbReference type="InterPro" id="IPR008967">
    <property type="entry name" value="p53-like_TF_DNA-bd_sf"/>
</dbReference>
<dbReference type="EMBL" id="LGST01000026">
    <property type="protein sequence ID" value="KND99186.1"/>
    <property type="molecule type" value="Genomic_DNA"/>
</dbReference>
<feature type="DNA-binding region" description="NDT80" evidence="2">
    <location>
        <begin position="271"/>
        <end position="518"/>
    </location>
</feature>
<dbReference type="PANTHER" id="PTHR35144">
    <property type="entry name" value="MEIOSIS-SPECIFIC TRANSCRIPTION FACTOR NDT80"/>
    <property type="match status" value="1"/>
</dbReference>
<feature type="region of interest" description="Disordered" evidence="3">
    <location>
        <begin position="232"/>
        <end position="283"/>
    </location>
</feature>
<reference evidence="6" key="1">
    <citation type="journal article" date="2015" name="BMC Genomics">
        <title>Draft genome of a commonly misdiagnosed multidrug resistant pathogen Candida auris.</title>
        <authorList>
            <person name="Chatterjee S."/>
            <person name="Alampalli S.V."/>
            <person name="Nageshan R.K."/>
            <person name="Chettiar S.T."/>
            <person name="Joshi S."/>
            <person name="Tatu U.S."/>
        </authorList>
    </citation>
    <scope>NUCLEOTIDE SEQUENCE [LARGE SCALE GENOMIC DNA]</scope>
    <source>
        <strain evidence="6">6684</strain>
    </source>
</reference>
<dbReference type="GO" id="GO:0003677">
    <property type="term" value="F:DNA binding"/>
    <property type="evidence" value="ECO:0007669"/>
    <property type="project" value="UniProtKB-KW"/>
</dbReference>
<feature type="compositionally biased region" description="Polar residues" evidence="3">
    <location>
        <begin position="570"/>
        <end position="582"/>
    </location>
</feature>
<dbReference type="Gene3D" id="2.60.40.1390">
    <property type="entry name" value="NDT80 DNA-binding domain"/>
    <property type="match status" value="1"/>
</dbReference>
<dbReference type="SUPFAM" id="SSF49417">
    <property type="entry name" value="p53-like transcription factors"/>
    <property type="match status" value="1"/>
</dbReference>
<dbReference type="InterPro" id="IPR024061">
    <property type="entry name" value="NDT80_DNA-bd_dom"/>
</dbReference>
<dbReference type="PROSITE" id="PS51517">
    <property type="entry name" value="NDT80"/>
    <property type="match status" value="1"/>
</dbReference>
<dbReference type="GO" id="GO:0045944">
    <property type="term" value="P:positive regulation of transcription by RNA polymerase II"/>
    <property type="evidence" value="ECO:0007669"/>
    <property type="project" value="TreeGrafter"/>
</dbReference>
<evidence type="ECO:0000313" key="5">
    <source>
        <dbReference type="EMBL" id="KND99186.1"/>
    </source>
</evidence>
<dbReference type="VEuPathDB" id="FungiDB:CJJ07_002207"/>
<feature type="compositionally biased region" description="Basic and acidic residues" evidence="3">
    <location>
        <begin position="557"/>
        <end position="569"/>
    </location>
</feature>
<feature type="compositionally biased region" description="Basic residues" evidence="3">
    <location>
        <begin position="253"/>
        <end position="262"/>
    </location>
</feature>
<evidence type="ECO:0000256" key="3">
    <source>
        <dbReference type="SAM" id="MobiDB-lite"/>
    </source>
</evidence>
<gene>
    <name evidence="5" type="ORF">QG37_03983</name>
</gene>
<keyword evidence="1 2" id="KW-0238">DNA-binding</keyword>
<proteinExistence type="predicted"/>
<dbReference type="GO" id="GO:0051321">
    <property type="term" value="P:meiotic cell cycle"/>
    <property type="evidence" value="ECO:0007669"/>
    <property type="project" value="TreeGrafter"/>
</dbReference>
<feature type="domain" description="NDT80" evidence="4">
    <location>
        <begin position="271"/>
        <end position="518"/>
    </location>
</feature>
<evidence type="ECO:0000313" key="6">
    <source>
        <dbReference type="Proteomes" id="UP000037122"/>
    </source>
</evidence>
<dbReference type="InterPro" id="IPR037141">
    <property type="entry name" value="NDT80_DNA-bd_dom_sf"/>
</dbReference>
<feature type="region of interest" description="Disordered" evidence="3">
    <location>
        <begin position="653"/>
        <end position="689"/>
    </location>
</feature>
<dbReference type="InterPro" id="IPR052605">
    <property type="entry name" value="Fungal_trans_regulator"/>
</dbReference>
<dbReference type="GO" id="GO:0003700">
    <property type="term" value="F:DNA-binding transcription factor activity"/>
    <property type="evidence" value="ECO:0007669"/>
    <property type="project" value="UniProtKB-UniRule"/>
</dbReference>
<evidence type="ECO:0000259" key="4">
    <source>
        <dbReference type="PROSITE" id="PS51517"/>
    </source>
</evidence>
<protein>
    <recommendedName>
        <fullName evidence="4">NDT80 domain-containing protein</fullName>
    </recommendedName>
</protein>
<name>A0A0L0NYC1_CANAR</name>
<feature type="compositionally biased region" description="Low complexity" evidence="3">
    <location>
        <begin position="240"/>
        <end position="252"/>
    </location>
</feature>
<dbReference type="AlphaFoldDB" id="A0A0L0NYC1"/>
<sequence length="689" mass="78154">MEEQKEKMDDLASLFLPDLLHPLSTFNQDALVKQEDDGFHAALFQTDEPKMSSYNNGMNMQMTDQDPLLQFNSDNYYTMNMGPTQNHMANYVNQFGSNRFLPHPGVQEEGLSHTLHYQDFVPAEAAGLQPPLRYHQNQKQYLTQHVMPFQPAWSPLTVIGQFDGMNYGSMSPQPSMNNPSMAMPMQGLHVDMDEPQHFGHPKSATPELQHNPFQTRGDLNRGIKRHNTMQIKQEDTQPASSNHSDNGDSSSFKLRKRRQKSSKRGDADPDSPPPYQEATVSSIKVDYDPKKLQKLLDLHPATNRPSVQIVDHENKPVDIVFRGFLTGRFYTNNHDNFNHISATREIPRLDEQYNAEVISCYRRNFIRISVNFRRSGEGNLLAIPNKGIIKRFRIDVLAFANGEDAKPIPVLINTQKESMKDSNKGFADAVYPALMDCSHEVSIADSSGDNYFTIRKGQFKEATSNSMHVSFQTFNNFSIRLIAELRNEVEEKEVIVKELKSSPIIVRGRNPSFYHKRGDVLIDSRPAISRSSFVLSEKEPSEFGRNALPVLSSGLTEQHERPPESKNSRLPDSPSDNSSSELTAPKSAFRRHTPTPSGAALATNLGDLLDPKSFVNDKGEHTKYRYFPILSVYYLPPINVVYFPHRAHQLKQETNSDANVEEDRTTHATTTSTSGKQERKKSTSKFYFR</sequence>
<dbReference type="VEuPathDB" id="FungiDB:QG37_03983"/>
<evidence type="ECO:0000256" key="1">
    <source>
        <dbReference type="ARBA" id="ARBA00023125"/>
    </source>
</evidence>
<organism evidence="5 6">
    <name type="scientific">Candidozyma auris</name>
    <name type="common">Yeast</name>
    <name type="synonym">Candida auris</name>
    <dbReference type="NCBI Taxonomy" id="498019"/>
    <lineage>
        <taxon>Eukaryota</taxon>
        <taxon>Fungi</taxon>
        <taxon>Dikarya</taxon>
        <taxon>Ascomycota</taxon>
        <taxon>Saccharomycotina</taxon>
        <taxon>Pichiomycetes</taxon>
        <taxon>Metschnikowiaceae</taxon>
        <taxon>Candidozyma</taxon>
    </lineage>
</organism>
<dbReference type="Pfam" id="PF05224">
    <property type="entry name" value="NDT80_PhoG"/>
    <property type="match status" value="1"/>
</dbReference>
<dbReference type="VEuPathDB" id="FungiDB:CJI97_002736"/>